<dbReference type="Proteomes" id="UP000271624">
    <property type="component" value="Unassembled WGS sequence"/>
</dbReference>
<protein>
    <submittedName>
        <fullName evidence="3">CRISPR-associated RAMP protein Csx10</fullName>
    </submittedName>
</protein>
<reference evidence="3" key="2">
    <citation type="journal article" date="2019" name="Genome Biol. Evol.">
        <title>Day and night: Metabolic profiles and evolutionary relationships of six axenic non-marine cyanobacteria.</title>
        <authorList>
            <person name="Will S.E."/>
            <person name="Henke P."/>
            <person name="Boedeker C."/>
            <person name="Huang S."/>
            <person name="Brinkmann H."/>
            <person name="Rohde M."/>
            <person name="Jarek M."/>
            <person name="Friedl T."/>
            <person name="Seufert S."/>
            <person name="Schumacher M."/>
            <person name="Overmann J."/>
            <person name="Neumann-Schaal M."/>
            <person name="Petersen J."/>
        </authorList>
    </citation>
    <scope>NUCLEOTIDE SEQUENCE [LARGE SCALE GENOMIC DNA]</scope>
    <source>
        <strain evidence="3">PCC 7102</strain>
    </source>
</reference>
<dbReference type="GO" id="GO:0051607">
    <property type="term" value="P:defense response to virus"/>
    <property type="evidence" value="ECO:0007669"/>
    <property type="project" value="UniProtKB-KW"/>
</dbReference>
<feature type="domain" description="CRISPR type III-associated protein" evidence="2">
    <location>
        <begin position="20"/>
        <end position="219"/>
    </location>
</feature>
<evidence type="ECO:0000259" key="2">
    <source>
        <dbReference type="Pfam" id="PF03787"/>
    </source>
</evidence>
<reference evidence="3" key="1">
    <citation type="submission" date="2018-12" db="EMBL/GenBank/DDBJ databases">
        <authorList>
            <person name="Will S."/>
            <person name="Neumann-Schaal M."/>
            <person name="Henke P."/>
        </authorList>
    </citation>
    <scope>NUCLEOTIDE SEQUENCE</scope>
    <source>
        <strain evidence="3">PCC 7102</strain>
    </source>
</reference>
<gene>
    <name evidence="3" type="ORF">DSM106972_088230</name>
</gene>
<organism evidence="3 4">
    <name type="scientific">Dulcicalothrix desertica PCC 7102</name>
    <dbReference type="NCBI Taxonomy" id="232991"/>
    <lineage>
        <taxon>Bacteria</taxon>
        <taxon>Bacillati</taxon>
        <taxon>Cyanobacteriota</taxon>
        <taxon>Cyanophyceae</taxon>
        <taxon>Nostocales</taxon>
        <taxon>Calotrichaceae</taxon>
        <taxon>Dulcicalothrix</taxon>
    </lineage>
</organism>
<dbReference type="EMBL" id="RSCL01000038">
    <property type="protein sequence ID" value="RUS96152.1"/>
    <property type="molecule type" value="Genomic_DNA"/>
</dbReference>
<dbReference type="RefSeq" id="WP_127086807.1">
    <property type="nucleotide sequence ID" value="NZ_RSCL01000038.1"/>
</dbReference>
<keyword evidence="4" id="KW-1185">Reference proteome</keyword>
<dbReference type="InterPro" id="IPR005537">
    <property type="entry name" value="RAMP_III_fam"/>
</dbReference>
<dbReference type="OrthoDB" id="482771at2"/>
<evidence type="ECO:0000313" key="3">
    <source>
        <dbReference type="EMBL" id="RUS96152.1"/>
    </source>
</evidence>
<dbReference type="AlphaFoldDB" id="A0A3S1C3W6"/>
<evidence type="ECO:0000313" key="4">
    <source>
        <dbReference type="Proteomes" id="UP000271624"/>
    </source>
</evidence>
<evidence type="ECO:0000256" key="1">
    <source>
        <dbReference type="ARBA" id="ARBA00023118"/>
    </source>
</evidence>
<accession>A0A3S1C3W6</accession>
<proteinExistence type="predicted"/>
<keyword evidence="1" id="KW-0051">Antiviral defense</keyword>
<name>A0A3S1C3W6_9CYAN</name>
<sequence>MKVITFLLHTKQPILVTSFQGNPNSDVSFSYIPGSVIRGLLISRYLQGCGLGKNDDILALPDVKRLFFSGESRYLNAYLYSGEQEKRTLPIPLSWLKIKDDKYSRYGEMNVYDFSYRCHDEDLSYKSLDESFCCTVDDDRDIILYQEGRHINIHNMRNRKKGKGIDGSGAVFRYDALSSGQTFQAAIICDNPNDVKKIKPLLEQSKVWLGGSQSAGYGYTEINNVQEFDDWSELGIDASCRGERELLRVTLLSDLILRDKWGHYIVNPEAELVTELLQEYLDVGLELQDSYTSTVLVGGFNRKWGLPLPQVPAFSAGSVFVFSYSGELKAEKILNLENRGIGERRVDGFGRVAINWLEELPYFRAKLLDDDVELEEAKLEAKSEDQKIAVKMAERLLSQKLDRLLLEKIDSLYFNPCRLTNSQLSRLMIVAQQSLAEKTKSPILELLKKLPRNANSQFEDSKLDGVSFKRRITEWLDNPSSWIGSQHLQVSISKSAPINQTM</sequence>
<comment type="caution">
    <text evidence="3">The sequence shown here is derived from an EMBL/GenBank/DDBJ whole genome shotgun (WGS) entry which is preliminary data.</text>
</comment>
<dbReference type="Pfam" id="PF03787">
    <property type="entry name" value="RAMPs"/>
    <property type="match status" value="1"/>
</dbReference>